<name>A0A2H0N7B7_9BACT</name>
<gene>
    <name evidence="1" type="ORF">COV57_02510</name>
</gene>
<evidence type="ECO:0000313" key="1">
    <source>
        <dbReference type="EMBL" id="PIR04788.1"/>
    </source>
</evidence>
<sequence>MIIERTISNKYNRIEENIHPHRLYEYTGRGGHSKIKTLRRYRYNIELSSSIYAAFSVLEVALRNQVTAYWNEYFKRSYNGLFSGTLAEWPMDSRGLHYFMALKGYSPYDKKFAKHLGGIEREKWQIQKNIDRANRQPALQNAQLKTIRNGDVVASLTFGFWRNCFENKYNDINRWAVRRIFPNRRFNNNDIIRDLKVISEDMKKLNDLRNRFSHQEKIFHYTDLDVHYGRIEQYIRFINPELLYLFDQNRFKKLWAKRSRYF</sequence>
<proteinExistence type="predicted"/>
<dbReference type="EMBL" id="PCWO01000036">
    <property type="protein sequence ID" value="PIR04788.1"/>
    <property type="molecule type" value="Genomic_DNA"/>
</dbReference>
<reference evidence="1 2" key="1">
    <citation type="submission" date="2017-09" db="EMBL/GenBank/DDBJ databases">
        <title>Depth-based differentiation of microbial function through sediment-hosted aquifers and enrichment of novel symbionts in the deep terrestrial subsurface.</title>
        <authorList>
            <person name="Probst A.J."/>
            <person name="Ladd B."/>
            <person name="Jarett J.K."/>
            <person name="Geller-Mcgrath D.E."/>
            <person name="Sieber C.M."/>
            <person name="Emerson J.B."/>
            <person name="Anantharaman K."/>
            <person name="Thomas B.C."/>
            <person name="Malmstrom R."/>
            <person name="Stieglmeier M."/>
            <person name="Klingl A."/>
            <person name="Woyke T."/>
            <person name="Ryan C.M."/>
            <person name="Banfield J.F."/>
        </authorList>
    </citation>
    <scope>NUCLEOTIDE SEQUENCE [LARGE SCALE GENOMIC DNA]</scope>
    <source>
        <strain evidence="1">CG11_big_fil_rev_8_21_14_0_20_35_14</strain>
    </source>
</reference>
<accession>A0A2H0N7B7</accession>
<comment type="caution">
    <text evidence="1">The sequence shown here is derived from an EMBL/GenBank/DDBJ whole genome shotgun (WGS) entry which is preliminary data.</text>
</comment>
<evidence type="ECO:0000313" key="2">
    <source>
        <dbReference type="Proteomes" id="UP000229893"/>
    </source>
</evidence>
<protein>
    <recommendedName>
        <fullName evidence="3">CAAX protease</fullName>
    </recommendedName>
</protein>
<evidence type="ECO:0008006" key="3">
    <source>
        <dbReference type="Google" id="ProtNLM"/>
    </source>
</evidence>
<dbReference type="AlphaFoldDB" id="A0A2H0N7B7"/>
<dbReference type="Proteomes" id="UP000229893">
    <property type="component" value="Unassembled WGS sequence"/>
</dbReference>
<organism evidence="1 2">
    <name type="scientific">Candidatus Liptonbacteria bacterium CG11_big_fil_rev_8_21_14_0_20_35_14</name>
    <dbReference type="NCBI Taxonomy" id="1974634"/>
    <lineage>
        <taxon>Bacteria</taxon>
        <taxon>Candidatus Liptoniibacteriota</taxon>
    </lineage>
</organism>